<dbReference type="Pfam" id="PF13579">
    <property type="entry name" value="Glyco_trans_4_4"/>
    <property type="match status" value="1"/>
</dbReference>
<dbReference type="Proteomes" id="UP000218620">
    <property type="component" value="Unassembled WGS sequence"/>
</dbReference>
<dbReference type="GO" id="GO:1901137">
    <property type="term" value="P:carbohydrate derivative biosynthetic process"/>
    <property type="evidence" value="ECO:0007669"/>
    <property type="project" value="UniProtKB-ARBA"/>
</dbReference>
<proteinExistence type="predicted"/>
<comment type="caution">
    <text evidence="6">The sequence shown here is derived from an EMBL/GenBank/DDBJ whole genome shotgun (WGS) entry which is preliminary data.</text>
</comment>
<evidence type="ECO:0000313" key="7">
    <source>
        <dbReference type="Proteomes" id="UP000218620"/>
    </source>
</evidence>
<dbReference type="EMBL" id="NRGQ01000027">
    <property type="protein sequence ID" value="PCC41626.1"/>
    <property type="molecule type" value="Genomic_DNA"/>
</dbReference>
<dbReference type="AlphaFoldDB" id="A0A2A3YQL0"/>
<keyword evidence="2" id="KW-0328">Glycosyltransferase</keyword>
<dbReference type="CDD" id="cd03794">
    <property type="entry name" value="GT4_WbuB-like"/>
    <property type="match status" value="1"/>
</dbReference>
<gene>
    <name evidence="6" type="ORF">CIK65_16635</name>
</gene>
<feature type="domain" description="Glycosyltransferase subfamily 4-like N-terminal" evidence="5">
    <location>
        <begin position="134"/>
        <end position="340"/>
    </location>
</feature>
<feature type="compositionally biased region" description="Basic residues" evidence="4">
    <location>
        <begin position="1"/>
        <end position="27"/>
    </location>
</feature>
<dbReference type="PANTHER" id="PTHR45947:SF3">
    <property type="entry name" value="SULFOQUINOVOSYL TRANSFERASE SQD2"/>
    <property type="match status" value="1"/>
</dbReference>
<evidence type="ECO:0000256" key="3">
    <source>
        <dbReference type="ARBA" id="ARBA00022679"/>
    </source>
</evidence>
<feature type="region of interest" description="Disordered" evidence="4">
    <location>
        <begin position="1"/>
        <end position="55"/>
    </location>
</feature>
<evidence type="ECO:0000256" key="4">
    <source>
        <dbReference type="SAM" id="MobiDB-lite"/>
    </source>
</evidence>
<dbReference type="InterPro" id="IPR050194">
    <property type="entry name" value="Glycosyltransferase_grp1"/>
</dbReference>
<accession>A0A2A3YQL0</accession>
<dbReference type="Gene3D" id="3.40.50.2000">
    <property type="entry name" value="Glycogen Phosphorylase B"/>
    <property type="match status" value="2"/>
</dbReference>
<evidence type="ECO:0000313" key="6">
    <source>
        <dbReference type="EMBL" id="PCC41626.1"/>
    </source>
</evidence>
<dbReference type="SUPFAM" id="SSF53756">
    <property type="entry name" value="UDP-Glycosyltransferase/glycogen phosphorylase"/>
    <property type="match status" value="1"/>
</dbReference>
<organism evidence="6 7">
    <name type="scientific">Brevibacterium aurantiacum</name>
    <dbReference type="NCBI Taxonomy" id="273384"/>
    <lineage>
        <taxon>Bacteria</taxon>
        <taxon>Bacillati</taxon>
        <taxon>Actinomycetota</taxon>
        <taxon>Actinomycetes</taxon>
        <taxon>Micrococcales</taxon>
        <taxon>Brevibacteriaceae</taxon>
        <taxon>Brevibacterium</taxon>
    </lineage>
</organism>
<dbReference type="InterPro" id="IPR028098">
    <property type="entry name" value="Glyco_trans_4-like_N"/>
</dbReference>
<reference evidence="6 7" key="1">
    <citation type="journal article" date="2017" name="Elife">
        <title>Extensive horizontal gene transfer in cheese-associated bacteria.</title>
        <authorList>
            <person name="Bonham K.S."/>
            <person name="Wolfe B.E."/>
            <person name="Dutton R.J."/>
        </authorList>
    </citation>
    <scope>NUCLEOTIDE SEQUENCE [LARGE SCALE GENOMIC DNA]</scope>
    <source>
        <strain evidence="6 7">962_8</strain>
    </source>
</reference>
<evidence type="ECO:0000259" key="5">
    <source>
        <dbReference type="Pfam" id="PF13579"/>
    </source>
</evidence>
<sequence length="571" mass="61737">MALCHRRAHRCHHRPHDLRPLRRRPHPRTAPVPRGEHLPASPAAHLPEDPTGRLVTRDGVSLPRRIERARLHSLPPDPAGRQHRNHLPVPCLLGRTAGPLRPPAAVGAKAQPRRGGARMRIVLLSHYYYPEVGAPQRRWRILVDHLRAAGHEVITVAPHPHYPYPDRDGFFGSRVGRGRRRVDVRLGGTWDTGINGERILRVPYLHSGSSMARQMLDQTVSATGAMSAVIDRLRGRMKPDVIVSTTPALPFLLAGDTLSRLLRVPHVAEVRDAWPDLISEMNLVSGALGKYLPGTLTSSLEHRLLPNLLTRAQRRAAVVVVTTDGFKHRLEQRGVTAEVVRSGVSPAELEGASGLTATGAIPLIPPAEETVSAAGIANRKPAAGRTGLNLLYVGTVGRSQDLSTSIRALARTEGVRLRIVGDGVDTAELKSVAAAHRVPVEFHSQHAGAELAAHWDWADAGLVSLSSLESYECTVPSKLYSLMARRIPVLGVVAGEAADIITGTAAGEVAIPGDITSVSAAMGRMRERVEAGEEFGTNPPTGQEPREWVIRHASAAAMGQGYERILTQVVS</sequence>
<keyword evidence="3" id="KW-0808">Transferase</keyword>
<dbReference type="Pfam" id="PF13692">
    <property type="entry name" value="Glyco_trans_1_4"/>
    <property type="match status" value="1"/>
</dbReference>
<protein>
    <recommendedName>
        <fullName evidence="1">D-inositol 3-phosphate glycosyltransferase</fullName>
    </recommendedName>
</protein>
<name>A0A2A3YQL0_BREAU</name>
<evidence type="ECO:0000256" key="1">
    <source>
        <dbReference type="ARBA" id="ARBA00021292"/>
    </source>
</evidence>
<dbReference type="PANTHER" id="PTHR45947">
    <property type="entry name" value="SULFOQUINOVOSYL TRANSFERASE SQD2"/>
    <property type="match status" value="1"/>
</dbReference>
<dbReference type="GO" id="GO:0016758">
    <property type="term" value="F:hexosyltransferase activity"/>
    <property type="evidence" value="ECO:0007669"/>
    <property type="project" value="TreeGrafter"/>
</dbReference>
<evidence type="ECO:0000256" key="2">
    <source>
        <dbReference type="ARBA" id="ARBA00022676"/>
    </source>
</evidence>